<dbReference type="GO" id="GO:0097354">
    <property type="term" value="P:prenylation"/>
    <property type="evidence" value="ECO:0007669"/>
    <property type="project" value="UniProtKB-UniRule"/>
</dbReference>
<keyword evidence="4 9" id="KW-0637">Prenyltransferase</keyword>
<feature type="domain" description="Prenyltransferase alpha-alpha toroid" evidence="11">
    <location>
        <begin position="330"/>
        <end position="542"/>
    </location>
</feature>
<feature type="region of interest" description="Disordered" evidence="10">
    <location>
        <begin position="1"/>
        <end position="20"/>
    </location>
</feature>
<evidence type="ECO:0000256" key="2">
    <source>
        <dbReference type="ARBA" id="ARBA00012702"/>
    </source>
</evidence>
<proteinExistence type="inferred from homology"/>
<accession>A0A2C6KQM4</accession>
<feature type="region of interest" description="Disordered" evidence="10">
    <location>
        <begin position="32"/>
        <end position="70"/>
    </location>
</feature>
<dbReference type="EMBL" id="MIGC01001491">
    <property type="protein sequence ID" value="PHJ22770.1"/>
    <property type="molecule type" value="Genomic_DNA"/>
</dbReference>
<feature type="region of interest" description="Disordered" evidence="10">
    <location>
        <begin position="281"/>
        <end position="329"/>
    </location>
</feature>
<dbReference type="EC" id="2.5.1.58" evidence="2 9"/>
<dbReference type="SUPFAM" id="SSF48239">
    <property type="entry name" value="Terpenoid cyclases/Protein prenyltransferases"/>
    <property type="match status" value="1"/>
</dbReference>
<evidence type="ECO:0000256" key="1">
    <source>
        <dbReference type="ARBA" id="ARBA00010497"/>
    </source>
</evidence>
<dbReference type="Gene3D" id="1.50.10.20">
    <property type="match status" value="1"/>
</dbReference>
<dbReference type="PANTHER" id="PTHR11774:SF6">
    <property type="entry name" value="PROTEIN FARNESYLTRANSFERASE SUBUNIT BETA"/>
    <property type="match status" value="1"/>
</dbReference>
<feature type="compositionally biased region" description="Basic and acidic residues" evidence="10">
    <location>
        <begin position="584"/>
        <end position="609"/>
    </location>
</feature>
<dbReference type="OrthoDB" id="10261146at2759"/>
<dbReference type="InterPro" id="IPR026872">
    <property type="entry name" value="FTB"/>
</dbReference>
<dbReference type="Pfam" id="PF00432">
    <property type="entry name" value="Prenyltrans"/>
    <property type="match status" value="2"/>
</dbReference>
<feature type="compositionally biased region" description="Low complexity" evidence="10">
    <location>
        <begin position="35"/>
        <end position="70"/>
    </location>
</feature>
<feature type="domain" description="Prenyltransferase alpha-alpha toroid" evidence="11">
    <location>
        <begin position="175"/>
        <end position="282"/>
    </location>
</feature>
<comment type="caution">
    <text evidence="12">The sequence shown here is derived from an EMBL/GenBank/DDBJ whole genome shotgun (WGS) entry which is preliminary data.</text>
</comment>
<evidence type="ECO:0000256" key="10">
    <source>
        <dbReference type="SAM" id="MobiDB-lite"/>
    </source>
</evidence>
<feature type="compositionally biased region" description="Basic and acidic residues" evidence="10">
    <location>
        <begin position="304"/>
        <end position="317"/>
    </location>
</feature>
<dbReference type="Proteomes" id="UP000221165">
    <property type="component" value="Unassembled WGS sequence"/>
</dbReference>
<keyword evidence="13" id="KW-1185">Reference proteome</keyword>
<reference evidence="12 13" key="1">
    <citation type="journal article" date="2017" name="Int. J. Parasitol.">
        <title>The genome of the protozoan parasite Cystoisospora suis and a reverse vaccinology approach to identify vaccine candidates.</title>
        <authorList>
            <person name="Palmieri N."/>
            <person name="Shrestha A."/>
            <person name="Ruttkowski B."/>
            <person name="Beck T."/>
            <person name="Vogl C."/>
            <person name="Tomley F."/>
            <person name="Blake D.P."/>
            <person name="Joachim A."/>
        </authorList>
    </citation>
    <scope>NUCLEOTIDE SEQUENCE [LARGE SCALE GENOMIC DNA]</scope>
    <source>
        <strain evidence="12 13">Wien I</strain>
    </source>
</reference>
<name>A0A2C6KQM4_9APIC</name>
<comment type="function">
    <text evidence="9">Catalyzes the transfer of a farnesyl moiety from farnesyl diphosphate to a cysteine at the fourth position from the C-terminus of several proteins. The beta subunit is responsible for peptide-binding.</text>
</comment>
<protein>
    <recommendedName>
        <fullName evidence="3 9">Protein farnesyltransferase subunit beta</fullName>
        <shortName evidence="9">FTase-beta</shortName>
        <ecNumber evidence="2 9">2.5.1.58</ecNumber>
    </recommendedName>
</protein>
<dbReference type="VEuPathDB" id="ToxoDB:CSUI_003375"/>
<dbReference type="CDD" id="cd02893">
    <property type="entry name" value="FTase"/>
    <property type="match status" value="1"/>
</dbReference>
<organism evidence="12 13">
    <name type="scientific">Cystoisospora suis</name>
    <dbReference type="NCBI Taxonomy" id="483139"/>
    <lineage>
        <taxon>Eukaryota</taxon>
        <taxon>Sar</taxon>
        <taxon>Alveolata</taxon>
        <taxon>Apicomplexa</taxon>
        <taxon>Conoidasida</taxon>
        <taxon>Coccidia</taxon>
        <taxon>Eucoccidiorida</taxon>
        <taxon>Eimeriorina</taxon>
        <taxon>Sarcocystidae</taxon>
        <taxon>Cystoisospora</taxon>
    </lineage>
</organism>
<dbReference type="GO" id="GO:0008270">
    <property type="term" value="F:zinc ion binding"/>
    <property type="evidence" value="ECO:0007669"/>
    <property type="project" value="UniProtKB-UniRule"/>
</dbReference>
<sequence>MASPARTKHPDGSPFSSDASCLSSRVEATIGPRCSTVSPESPSSTTPFPPHFSHTSSSPHAGSSSATSVTSTFSSPPSPLYFQYLLPSSARLVTETQLDQHDTEEACLACYRSSFRDFFSSFPSSSLPSYSSRFSSSQLWSDDPVDVRTDGSGDEKERAEQQQSFFSKDVARLQLQRESHIAYCMRHLRRPLDKSMMELDASRCWLVFWTIHSLDLLDAFDPQAYCARVLRFLDSSWDSSTGVGGWGGGPRQQAHLAPTYAATASLLVLDAVDKWLSSSMSKGRKRHDDTGGCPGDMIGDFCTEPDKNHESDGAREGDGDEQEEHGEDPRQGLYDWFLQVKNPDGGFCMHVDGEVDVRGTYCAIATASMLHMLTDEIAEGVAEYVASCQTEEGGLGGEPHLEAHGGYTYCGLAALLILNKAHVVLDLDRLLHWAVHRQMGFEGGFQGRTHKLVDACYSFWQGGIFALLAEAFRQAGRTWYYESMKNLWVSGDHLQYYILGCCQDPRGGLRDKPGKRADLYHTCYALSGLSVAQHSLAVPTLVHSPPSSPALVSHTQQDGQGEGGLTKDRSEDGQEGETTETEDDVKRKLDKTHRNGDAKESVTTSEKKAKSNANRLARTDIFYNVRVDKVLSTRRKLLNHLPPFIEKRTGSRGSEGKGVVSYYNYYQIV</sequence>
<dbReference type="InterPro" id="IPR001330">
    <property type="entry name" value="Prenyltrans"/>
</dbReference>
<dbReference type="GO" id="GO:0005965">
    <property type="term" value="C:protein farnesyltransferase complex"/>
    <property type="evidence" value="ECO:0007669"/>
    <property type="project" value="UniProtKB-UniRule"/>
</dbReference>
<evidence type="ECO:0000259" key="11">
    <source>
        <dbReference type="Pfam" id="PF00432"/>
    </source>
</evidence>
<feature type="region of interest" description="Disordered" evidence="10">
    <location>
        <begin position="540"/>
        <end position="611"/>
    </location>
</feature>
<comment type="cofactor">
    <cofactor evidence="9">
        <name>Zn(2+)</name>
        <dbReference type="ChEBI" id="CHEBI:29105"/>
    </cofactor>
    <text evidence="9">Binds 1 zinc ion per subunit.</text>
</comment>
<evidence type="ECO:0000256" key="5">
    <source>
        <dbReference type="ARBA" id="ARBA00022679"/>
    </source>
</evidence>
<feature type="region of interest" description="Disordered" evidence="10">
    <location>
        <begin position="134"/>
        <end position="162"/>
    </location>
</feature>
<evidence type="ECO:0000256" key="4">
    <source>
        <dbReference type="ARBA" id="ARBA00022602"/>
    </source>
</evidence>
<dbReference type="InterPro" id="IPR008930">
    <property type="entry name" value="Terpenoid_cyclase/PrenylTrfase"/>
</dbReference>
<dbReference type="PANTHER" id="PTHR11774">
    <property type="entry name" value="GERANYLGERANYL TRANSFERASE TYPE BETA SUBUNIT"/>
    <property type="match status" value="1"/>
</dbReference>
<dbReference type="InterPro" id="IPR045089">
    <property type="entry name" value="PGGT1B-like"/>
</dbReference>
<keyword evidence="8 9" id="KW-0862">Zinc</keyword>
<dbReference type="GO" id="GO:0004660">
    <property type="term" value="F:protein farnesyltransferase activity"/>
    <property type="evidence" value="ECO:0007669"/>
    <property type="project" value="UniProtKB-UniRule"/>
</dbReference>
<comment type="subunit">
    <text evidence="9">Heterodimer of an alpha and a beta subunit.</text>
</comment>
<gene>
    <name evidence="12" type="ORF">CSUI_003375</name>
</gene>
<dbReference type="RefSeq" id="XP_067924447.1">
    <property type="nucleotide sequence ID" value="XM_068063573.1"/>
</dbReference>
<evidence type="ECO:0000313" key="12">
    <source>
        <dbReference type="EMBL" id="PHJ22770.1"/>
    </source>
</evidence>
<keyword evidence="7" id="KW-0677">Repeat</keyword>
<evidence type="ECO:0000313" key="13">
    <source>
        <dbReference type="Proteomes" id="UP000221165"/>
    </source>
</evidence>
<keyword evidence="6 9" id="KW-0479">Metal-binding</keyword>
<comment type="catalytic activity">
    <reaction evidence="9">
        <text>L-cysteinyl-[protein] + (2E,6E)-farnesyl diphosphate = S-(2E,6E)-farnesyl-L-cysteinyl-[protein] + diphosphate</text>
        <dbReference type="Rhea" id="RHEA:13345"/>
        <dbReference type="Rhea" id="RHEA-COMP:10131"/>
        <dbReference type="Rhea" id="RHEA-COMP:11535"/>
        <dbReference type="ChEBI" id="CHEBI:29950"/>
        <dbReference type="ChEBI" id="CHEBI:33019"/>
        <dbReference type="ChEBI" id="CHEBI:86019"/>
        <dbReference type="ChEBI" id="CHEBI:175763"/>
    </reaction>
</comment>
<dbReference type="AlphaFoldDB" id="A0A2C6KQM4"/>
<evidence type="ECO:0000256" key="6">
    <source>
        <dbReference type="ARBA" id="ARBA00022723"/>
    </source>
</evidence>
<evidence type="ECO:0000256" key="8">
    <source>
        <dbReference type="ARBA" id="ARBA00022833"/>
    </source>
</evidence>
<feature type="compositionally biased region" description="Acidic residues" evidence="10">
    <location>
        <begin position="573"/>
        <end position="583"/>
    </location>
</feature>
<dbReference type="GeneID" id="94426784"/>
<keyword evidence="5 9" id="KW-0808">Transferase</keyword>
<evidence type="ECO:0000256" key="7">
    <source>
        <dbReference type="ARBA" id="ARBA00022737"/>
    </source>
</evidence>
<feature type="compositionally biased region" description="Basic and acidic residues" evidence="10">
    <location>
        <begin position="145"/>
        <end position="160"/>
    </location>
</feature>
<evidence type="ECO:0000256" key="3">
    <source>
        <dbReference type="ARBA" id="ARBA00015798"/>
    </source>
</evidence>
<evidence type="ECO:0000256" key="9">
    <source>
        <dbReference type="RuleBase" id="RU365056"/>
    </source>
</evidence>
<comment type="similarity">
    <text evidence="1 9">Belongs to the protein prenyltransferase subunit beta family.</text>
</comment>